<keyword evidence="3" id="KW-0547">Nucleotide-binding</keyword>
<evidence type="ECO:0000256" key="5">
    <source>
        <dbReference type="ARBA" id="ARBA00022840"/>
    </source>
</evidence>
<reference evidence="7" key="1">
    <citation type="submission" date="2010-02" db="EMBL/GenBank/DDBJ databases">
        <title>Sequencing and annotation of the Blastocystis hominis genome.</title>
        <authorList>
            <person name="Wincker P."/>
        </authorList>
    </citation>
    <scope>NUCLEOTIDE SEQUENCE</scope>
    <source>
        <strain evidence="7">Singapore isolate B</strain>
    </source>
</reference>
<dbReference type="AlphaFoldDB" id="D8M046"/>
<dbReference type="PROSITE" id="PS50011">
    <property type="entry name" value="PROTEIN_KINASE_DOM"/>
    <property type="match status" value="1"/>
</dbReference>
<evidence type="ECO:0000313" key="7">
    <source>
        <dbReference type="EMBL" id="CBK21435.2"/>
    </source>
</evidence>
<organism evidence="7">
    <name type="scientific">Blastocystis hominis</name>
    <dbReference type="NCBI Taxonomy" id="12968"/>
    <lineage>
        <taxon>Eukaryota</taxon>
        <taxon>Sar</taxon>
        <taxon>Stramenopiles</taxon>
        <taxon>Bigyra</taxon>
        <taxon>Opalozoa</taxon>
        <taxon>Opalinata</taxon>
        <taxon>Blastocystidae</taxon>
        <taxon>Blastocystis</taxon>
    </lineage>
</organism>
<dbReference type="RefSeq" id="XP_012895483.1">
    <property type="nucleotide sequence ID" value="XM_013040029.1"/>
</dbReference>
<dbReference type="EMBL" id="FN668642">
    <property type="protein sequence ID" value="CBK21435.2"/>
    <property type="molecule type" value="Genomic_DNA"/>
</dbReference>
<evidence type="ECO:0000256" key="4">
    <source>
        <dbReference type="ARBA" id="ARBA00022777"/>
    </source>
</evidence>
<dbReference type="InterPro" id="IPR000719">
    <property type="entry name" value="Prot_kinase_dom"/>
</dbReference>
<keyword evidence="5" id="KW-0067">ATP-binding</keyword>
<dbReference type="Pfam" id="PF00069">
    <property type="entry name" value="Pkinase"/>
    <property type="match status" value="1"/>
</dbReference>
<dbReference type="PROSITE" id="PS00108">
    <property type="entry name" value="PROTEIN_KINASE_ST"/>
    <property type="match status" value="1"/>
</dbReference>
<dbReference type="GO" id="GO:0033316">
    <property type="term" value="P:meiotic spindle assembly checkpoint signaling"/>
    <property type="evidence" value="ECO:0007669"/>
    <property type="project" value="TreeGrafter"/>
</dbReference>
<dbReference type="OMA" id="QEEWHCK"/>
<dbReference type="PANTHER" id="PTHR22974:SF21">
    <property type="entry name" value="DUAL SPECIFICITY PROTEIN KINASE TTK"/>
    <property type="match status" value="1"/>
</dbReference>
<keyword evidence="8" id="KW-1185">Reference proteome</keyword>
<dbReference type="InterPro" id="IPR008271">
    <property type="entry name" value="Ser/Thr_kinase_AS"/>
</dbReference>
<gene>
    <name evidence="7" type="ORF">GSBLH_T00001601001</name>
</gene>
<keyword evidence="1" id="KW-0723">Serine/threonine-protein kinase</keyword>
<evidence type="ECO:0000256" key="2">
    <source>
        <dbReference type="ARBA" id="ARBA00022679"/>
    </source>
</evidence>
<dbReference type="PANTHER" id="PTHR22974">
    <property type="entry name" value="MIXED LINEAGE PROTEIN KINASE"/>
    <property type="match status" value="1"/>
</dbReference>
<dbReference type="InParanoid" id="D8M046"/>
<evidence type="ECO:0000256" key="3">
    <source>
        <dbReference type="ARBA" id="ARBA00022741"/>
    </source>
</evidence>
<keyword evidence="4" id="KW-0418">Kinase</keyword>
<protein>
    <recommendedName>
        <fullName evidence="6">Protein kinase domain-containing protein</fullName>
    </recommendedName>
</protein>
<dbReference type="Gene3D" id="1.10.510.10">
    <property type="entry name" value="Transferase(Phosphotransferase) domain 1"/>
    <property type="match status" value="1"/>
</dbReference>
<evidence type="ECO:0000259" key="6">
    <source>
        <dbReference type="PROSITE" id="PS50011"/>
    </source>
</evidence>
<dbReference type="SMART" id="SM00220">
    <property type="entry name" value="S_TKc"/>
    <property type="match status" value="1"/>
</dbReference>
<dbReference type="SUPFAM" id="SSF56112">
    <property type="entry name" value="Protein kinase-like (PK-like)"/>
    <property type="match status" value="1"/>
</dbReference>
<dbReference type="GeneID" id="24918843"/>
<evidence type="ECO:0000256" key="1">
    <source>
        <dbReference type="ARBA" id="ARBA00022527"/>
    </source>
</evidence>
<feature type="domain" description="Protein kinase" evidence="6">
    <location>
        <begin position="1"/>
        <end position="170"/>
    </location>
</feature>
<dbReference type="OrthoDB" id="20524at2759"/>
<dbReference type="GO" id="GO:0000776">
    <property type="term" value="C:kinetochore"/>
    <property type="evidence" value="ECO:0007669"/>
    <property type="project" value="TreeGrafter"/>
</dbReference>
<dbReference type="GO" id="GO:0034501">
    <property type="term" value="P:protein localization to kinetochore"/>
    <property type="evidence" value="ECO:0007669"/>
    <property type="project" value="TreeGrafter"/>
</dbReference>
<dbReference type="Proteomes" id="UP000008312">
    <property type="component" value="Unassembled WGS sequence"/>
</dbReference>
<dbReference type="GO" id="GO:0005524">
    <property type="term" value="F:ATP binding"/>
    <property type="evidence" value="ECO:0007669"/>
    <property type="project" value="UniProtKB-KW"/>
</dbReference>
<accession>D8M046</accession>
<dbReference type="GO" id="GO:0007094">
    <property type="term" value="P:mitotic spindle assembly checkpoint signaling"/>
    <property type="evidence" value="ECO:0007669"/>
    <property type="project" value="TreeGrafter"/>
</dbReference>
<dbReference type="InterPro" id="IPR011009">
    <property type="entry name" value="Kinase-like_dom_sf"/>
</dbReference>
<proteinExistence type="predicted"/>
<dbReference type="GO" id="GO:0007059">
    <property type="term" value="P:chromosome segregation"/>
    <property type="evidence" value="ECO:0007669"/>
    <property type="project" value="TreeGrafter"/>
</dbReference>
<name>D8M046_BLAHO</name>
<sequence length="245" mass="27879">MNFIRLVWQQMLTAVNAIHNKHIIHSDLKPGNFLFVKGQLKLIDFGIAKSMPPEATSVLRDSLMGTLSYISPEVLLETGNAGDHGVRIRRSADVWSLGCILYQMVYKRSPWHGLSQHQRLLAIVQSSFQIPFPSLSNPWLLDVMKACLQRDPAKRPAIEGPNGLLEHPFLQPQGQRALQLYKQMSMDNAIMREVIRQIHEVARDQRWEKEGIVPLVTKELVIQRARNRPIDVKAALTNAERKLAV</sequence>
<evidence type="ECO:0000313" key="8">
    <source>
        <dbReference type="Proteomes" id="UP000008312"/>
    </source>
</evidence>
<keyword evidence="2" id="KW-0808">Transferase</keyword>
<dbReference type="GO" id="GO:0004674">
    <property type="term" value="F:protein serine/threonine kinase activity"/>
    <property type="evidence" value="ECO:0007669"/>
    <property type="project" value="UniProtKB-KW"/>
</dbReference>
<dbReference type="GO" id="GO:0005634">
    <property type="term" value="C:nucleus"/>
    <property type="evidence" value="ECO:0007669"/>
    <property type="project" value="TreeGrafter"/>
</dbReference>
<dbReference type="GO" id="GO:0004712">
    <property type="term" value="F:protein serine/threonine/tyrosine kinase activity"/>
    <property type="evidence" value="ECO:0007669"/>
    <property type="project" value="TreeGrafter"/>
</dbReference>